<dbReference type="Proteomes" id="UP000827889">
    <property type="component" value="Chromosome 6"/>
</dbReference>
<evidence type="ECO:0000256" key="6">
    <source>
        <dbReference type="RuleBase" id="RU003681"/>
    </source>
</evidence>
<dbReference type="PRINTS" id="PR00439">
    <property type="entry name" value="11SGLOBULIN"/>
</dbReference>
<reference evidence="10" key="1">
    <citation type="submission" date="2025-08" db="UniProtKB">
        <authorList>
            <consortium name="RefSeq"/>
        </authorList>
    </citation>
    <scope>IDENTIFICATION</scope>
    <source>
        <tissue evidence="10">Leaf</tissue>
    </source>
</reference>
<feature type="domain" description="Cupin type-1" evidence="8">
    <location>
        <begin position="336"/>
        <end position="485"/>
    </location>
</feature>
<feature type="region of interest" description="Disordered" evidence="7">
    <location>
        <begin position="201"/>
        <end position="239"/>
    </location>
</feature>
<comment type="similarity">
    <text evidence="1 6">Belongs to the 11S seed storage protein (globulins) family.</text>
</comment>
<evidence type="ECO:0000256" key="2">
    <source>
        <dbReference type="ARBA" id="ARBA00022729"/>
    </source>
</evidence>
<evidence type="ECO:0000313" key="10">
    <source>
        <dbReference type="RefSeq" id="XP_030516776.2"/>
    </source>
</evidence>
<evidence type="ECO:0000256" key="3">
    <source>
        <dbReference type="ARBA" id="ARBA00022761"/>
    </source>
</evidence>
<keyword evidence="3 6" id="KW-0758">Storage protein</keyword>
<dbReference type="RefSeq" id="XP_030516776.2">
    <property type="nucleotide sequence ID" value="XM_030660916.2"/>
</dbReference>
<evidence type="ECO:0000313" key="9">
    <source>
        <dbReference type="Proteomes" id="UP000827889"/>
    </source>
</evidence>
<keyword evidence="2 6" id="KW-0732">Signal</keyword>
<name>A0A8B8N2Z6_9MYRT</name>
<feature type="compositionally biased region" description="Low complexity" evidence="7">
    <location>
        <begin position="212"/>
        <end position="232"/>
    </location>
</feature>
<dbReference type="SUPFAM" id="SSF51182">
    <property type="entry name" value="RmlC-like cupins"/>
    <property type="match status" value="1"/>
</dbReference>
<dbReference type="Pfam" id="PF00190">
    <property type="entry name" value="Cupin_1"/>
    <property type="match status" value="2"/>
</dbReference>
<feature type="domain" description="Cupin type-1" evidence="8">
    <location>
        <begin position="41"/>
        <end position="267"/>
    </location>
</feature>
<dbReference type="Gene3D" id="2.60.120.10">
    <property type="entry name" value="Jelly Rolls"/>
    <property type="match status" value="2"/>
</dbReference>
<dbReference type="CDD" id="cd02242">
    <property type="entry name" value="cupin_11S_legumin_N"/>
    <property type="match status" value="1"/>
</dbReference>
<dbReference type="GeneID" id="115730287"/>
<dbReference type="SMART" id="SM00835">
    <property type="entry name" value="Cupin_1"/>
    <property type="match status" value="2"/>
</dbReference>
<dbReference type="PANTHER" id="PTHR31189:SF35">
    <property type="entry name" value="12S SEED STORAGE PROTEIN CRB"/>
    <property type="match status" value="1"/>
</dbReference>
<sequence length="513" mass="58226">MATKPLLLSFAFCFLLAFHGCLASQRYRTTQEQGECQIDRLDALEPTNRIQCEAGLVESWDQNHDMFRCTGVAMVRHTIEPNGLLLPSFTNSPQLIYIVEGEGIQGAVIPGCPETFQSSQQSQFGRQFGQGGQMRGGEGRRFPDEHQKIRRFRQGDIIALPTGVAHWVYNDGNRPIIAVILLDVTNSENQLDLNPRRFFLAGNPQNEHEQGGQRWQGRQGSSQRQRRFQPFGRGEEGQQGGQCKNIFCGFDARLLAEAFNVDLETVRRLQNENDNRNNIVRVEGGLQVVRPPRELGGRRWEEEREGEREGYGGRGRRGRYDMNGLEETLCTMRLRENIGNPSRADVYTQQAGHISTLNSNNLPILYWLQLSAERGRLHRDAIMVPHYNLNCHSVVYAIRGSARIQVVNDEGQTVFDEELREGQLVVVPQNFAVVKRAENEEFEWVSFKTNDNAMVSPLAGRTSVLRALPDEVVANAYRVSRDDAKRLKYNRRETTVFTSRRGGGSFSERRAEA</sequence>
<feature type="chain" id="PRO_5044980040" evidence="6">
    <location>
        <begin position="24"/>
        <end position="513"/>
    </location>
</feature>
<dbReference type="InterPro" id="IPR050253">
    <property type="entry name" value="Seed_Storage-Functional"/>
</dbReference>
<feature type="signal peptide" evidence="6">
    <location>
        <begin position="1"/>
        <end position="23"/>
    </location>
</feature>
<dbReference type="PROSITE" id="PS00305">
    <property type="entry name" value="11S_SEED_STORAGE"/>
    <property type="match status" value="1"/>
</dbReference>
<dbReference type="InterPro" id="IPR014710">
    <property type="entry name" value="RmlC-like_jellyroll"/>
</dbReference>
<keyword evidence="9" id="KW-1185">Reference proteome</keyword>
<evidence type="ECO:0000259" key="8">
    <source>
        <dbReference type="SMART" id="SM00835"/>
    </source>
</evidence>
<evidence type="ECO:0000256" key="5">
    <source>
        <dbReference type="ARBA" id="ARBA00023157"/>
    </source>
</evidence>
<dbReference type="CDD" id="cd02243">
    <property type="entry name" value="cupin_11S_legumin_C"/>
    <property type="match status" value="1"/>
</dbReference>
<dbReference type="PANTHER" id="PTHR31189">
    <property type="entry name" value="OS03G0336100 PROTEIN-RELATED"/>
    <property type="match status" value="1"/>
</dbReference>
<evidence type="ECO:0000256" key="4">
    <source>
        <dbReference type="ARBA" id="ARBA00023129"/>
    </source>
</evidence>
<proteinExistence type="inferred from homology"/>
<comment type="subunit">
    <text evidence="6">Hexamer; each subunit is composed of an acidic and a basic chain derived from a single precursor and linked by a disulfide bond.</text>
</comment>
<dbReference type="InterPro" id="IPR006044">
    <property type="entry name" value="11S_seedstore_pln"/>
</dbReference>
<keyword evidence="5 6" id="KW-1015">Disulfide bond</keyword>
<keyword evidence="4 6" id="KW-0708">Seed storage protein</keyword>
<dbReference type="InterPro" id="IPR011051">
    <property type="entry name" value="RmlC_Cupin_sf"/>
</dbReference>
<evidence type="ECO:0000256" key="7">
    <source>
        <dbReference type="SAM" id="MobiDB-lite"/>
    </source>
</evidence>
<protein>
    <submittedName>
        <fullName evidence="10">11S globulin seed storage protein Jug r 4-like</fullName>
    </submittedName>
</protein>
<evidence type="ECO:0000256" key="1">
    <source>
        <dbReference type="ARBA" id="ARBA00007178"/>
    </source>
</evidence>
<accession>A0A8B8N2Z6</accession>
<comment type="function">
    <text evidence="6">Seed storage protein.</text>
</comment>
<organism evidence="9 10">
    <name type="scientific">Rhodamnia argentea</name>
    <dbReference type="NCBI Taxonomy" id="178133"/>
    <lineage>
        <taxon>Eukaryota</taxon>
        <taxon>Viridiplantae</taxon>
        <taxon>Streptophyta</taxon>
        <taxon>Embryophyta</taxon>
        <taxon>Tracheophyta</taxon>
        <taxon>Spermatophyta</taxon>
        <taxon>Magnoliopsida</taxon>
        <taxon>eudicotyledons</taxon>
        <taxon>Gunneridae</taxon>
        <taxon>Pentapetalae</taxon>
        <taxon>rosids</taxon>
        <taxon>malvids</taxon>
        <taxon>Myrtales</taxon>
        <taxon>Myrtaceae</taxon>
        <taxon>Myrtoideae</taxon>
        <taxon>Myrteae</taxon>
        <taxon>Australasian group</taxon>
        <taxon>Rhodamnia</taxon>
    </lineage>
</organism>
<dbReference type="InterPro" id="IPR022379">
    <property type="entry name" value="11S_seedstore_CS"/>
</dbReference>
<dbReference type="InterPro" id="IPR006045">
    <property type="entry name" value="Cupin_1"/>
</dbReference>
<gene>
    <name evidence="10" type="primary">LOC115730287</name>
</gene>